<gene>
    <name evidence="3" type="ORF">CYCCA115_LOCUS21730</name>
</gene>
<dbReference type="PANTHER" id="PTHR46115">
    <property type="entry name" value="THIOREDOXIN-LIKE PROTEIN 1"/>
    <property type="match status" value="1"/>
</dbReference>
<dbReference type="Gene3D" id="2.60.120.470">
    <property type="entry name" value="PITH domain"/>
    <property type="match status" value="1"/>
</dbReference>
<evidence type="ECO:0000256" key="1">
    <source>
        <dbReference type="ARBA" id="ARBA00023157"/>
    </source>
</evidence>
<dbReference type="EMBL" id="CAKOGP040002258">
    <property type="protein sequence ID" value="CAJ1966147.1"/>
    <property type="molecule type" value="Genomic_DNA"/>
</dbReference>
<organism evidence="3 4">
    <name type="scientific">Cylindrotheca closterium</name>
    <dbReference type="NCBI Taxonomy" id="2856"/>
    <lineage>
        <taxon>Eukaryota</taxon>
        <taxon>Sar</taxon>
        <taxon>Stramenopiles</taxon>
        <taxon>Ochrophyta</taxon>
        <taxon>Bacillariophyta</taxon>
        <taxon>Bacillariophyceae</taxon>
        <taxon>Bacillariophycidae</taxon>
        <taxon>Bacillariales</taxon>
        <taxon>Bacillariaceae</taxon>
        <taxon>Cylindrotheca</taxon>
    </lineage>
</organism>
<sequence>MMMPGMEAAAGAEGGAAQDSNKIVDLLDFVEKKSCYARNEDPRFPHSNLFIGDSRLGCKSDADEQLILHIEFNQFVKIHSLKFTAFNQGNEPETSPTVVKLYINRPNLGFEDIDDVDETQALELTSEDLREGSDAMLLKFVKFQRVSSLTIFIEDNNGGDVSSLGGLKLYGKTVATTNMCDFKKNKG</sequence>
<keyword evidence="1" id="KW-1015">Disulfide bond</keyword>
<reference evidence="3" key="1">
    <citation type="submission" date="2023-08" db="EMBL/GenBank/DDBJ databases">
        <authorList>
            <person name="Audoor S."/>
            <person name="Bilcke G."/>
        </authorList>
    </citation>
    <scope>NUCLEOTIDE SEQUENCE</scope>
</reference>
<dbReference type="InterPro" id="IPR008979">
    <property type="entry name" value="Galactose-bd-like_sf"/>
</dbReference>
<dbReference type="AlphaFoldDB" id="A0AAD2JN39"/>
<feature type="domain" description="PITH" evidence="2">
    <location>
        <begin position="15"/>
        <end position="187"/>
    </location>
</feature>
<dbReference type="PROSITE" id="PS51532">
    <property type="entry name" value="PITH"/>
    <property type="match status" value="1"/>
</dbReference>
<dbReference type="Proteomes" id="UP001295423">
    <property type="component" value="Unassembled WGS sequence"/>
</dbReference>
<comment type="caution">
    <text evidence="3">The sequence shown here is derived from an EMBL/GenBank/DDBJ whole genome shotgun (WGS) entry which is preliminary data.</text>
</comment>
<evidence type="ECO:0000259" key="2">
    <source>
        <dbReference type="PROSITE" id="PS51532"/>
    </source>
</evidence>
<protein>
    <recommendedName>
        <fullName evidence="2">PITH domain-containing protein</fullName>
    </recommendedName>
</protein>
<keyword evidence="4" id="KW-1185">Reference proteome</keyword>
<accession>A0AAD2JN39</accession>
<evidence type="ECO:0000313" key="3">
    <source>
        <dbReference type="EMBL" id="CAJ1966147.1"/>
    </source>
</evidence>
<name>A0AAD2JN39_9STRA</name>
<proteinExistence type="predicted"/>
<dbReference type="InterPro" id="IPR010400">
    <property type="entry name" value="PITH_dom"/>
</dbReference>
<dbReference type="Pfam" id="PF06201">
    <property type="entry name" value="PITH"/>
    <property type="match status" value="1"/>
</dbReference>
<dbReference type="InterPro" id="IPR037047">
    <property type="entry name" value="PITH_dom_sf"/>
</dbReference>
<dbReference type="GO" id="GO:0005737">
    <property type="term" value="C:cytoplasm"/>
    <property type="evidence" value="ECO:0007669"/>
    <property type="project" value="UniProtKB-ARBA"/>
</dbReference>
<dbReference type="SUPFAM" id="SSF49785">
    <property type="entry name" value="Galactose-binding domain-like"/>
    <property type="match status" value="1"/>
</dbReference>
<evidence type="ECO:0000313" key="4">
    <source>
        <dbReference type="Proteomes" id="UP001295423"/>
    </source>
</evidence>